<comment type="caution">
    <text evidence="1">The sequence shown here is derived from an EMBL/GenBank/DDBJ whole genome shotgun (WGS) entry which is preliminary data.</text>
</comment>
<evidence type="ECO:0000313" key="2">
    <source>
        <dbReference type="Proteomes" id="UP001159428"/>
    </source>
</evidence>
<sequence length="380" mass="44052">MFTMTVSSLSEYVTMYVTEMHCKRLDFRLKGKSCDLNETGKHAHPKDYGPKAGFIYMDVSESSKSCAVIQQEWPQVESEYHWITIGSREVQVYCDMTNNGKPQTLVMTISSKSNDHLQGVEVHCFKPTLCVPFVEKNNIIEARKLGDEDVHKMMHFEGKLTFRVDVLEKDVSYTVFYQILSGQEKFNSTCAYRTCPRIIISHSYPYQWETNNCTNIDVGYRINTGCHRVFDEHDDAECDYKWHSSKWFHQMPFGIRRLINKIALALKLCALCNCAYSHVRSYASTESLPVKTVCRDVSSSFPYFCHFMLSKDRKMWSFDLPNKRPPLICSCDVRYDCLYLNFRFKDMSHDLNDAGTHAHPKDYGPKAGFIYKDVSESPKI</sequence>
<dbReference type="AlphaFoldDB" id="A0AAU9VNW1"/>
<protein>
    <submittedName>
        <fullName evidence="1">Uncharacterized protein</fullName>
    </submittedName>
</protein>
<dbReference type="Proteomes" id="UP001159428">
    <property type="component" value="Unassembled WGS sequence"/>
</dbReference>
<organism evidence="1 2">
    <name type="scientific">Pocillopora meandrina</name>
    <dbReference type="NCBI Taxonomy" id="46732"/>
    <lineage>
        <taxon>Eukaryota</taxon>
        <taxon>Metazoa</taxon>
        <taxon>Cnidaria</taxon>
        <taxon>Anthozoa</taxon>
        <taxon>Hexacorallia</taxon>
        <taxon>Scleractinia</taxon>
        <taxon>Astrocoeniina</taxon>
        <taxon>Pocilloporidae</taxon>
        <taxon>Pocillopora</taxon>
    </lineage>
</organism>
<reference evidence="1 2" key="1">
    <citation type="submission" date="2022-05" db="EMBL/GenBank/DDBJ databases">
        <authorList>
            <consortium name="Genoscope - CEA"/>
            <person name="William W."/>
        </authorList>
    </citation>
    <scope>NUCLEOTIDE SEQUENCE [LARGE SCALE GENOMIC DNA]</scope>
</reference>
<name>A0AAU9VNW1_9CNID</name>
<keyword evidence="2" id="KW-1185">Reference proteome</keyword>
<proteinExistence type="predicted"/>
<dbReference type="EMBL" id="CALNXJ010000001">
    <property type="protein sequence ID" value="CAH3031058.1"/>
    <property type="molecule type" value="Genomic_DNA"/>
</dbReference>
<gene>
    <name evidence="1" type="ORF">PMEA_00000741</name>
</gene>
<evidence type="ECO:0000313" key="1">
    <source>
        <dbReference type="EMBL" id="CAH3031058.1"/>
    </source>
</evidence>
<accession>A0AAU9VNW1</accession>